<feature type="compositionally biased region" description="Low complexity" evidence="1">
    <location>
        <begin position="1004"/>
        <end position="1014"/>
    </location>
</feature>
<dbReference type="EMBL" id="HBGF01047188">
    <property type="protein sequence ID" value="CAD9148563.1"/>
    <property type="molecule type" value="Transcribed_RNA"/>
</dbReference>
<feature type="compositionally biased region" description="Low complexity" evidence="1">
    <location>
        <begin position="221"/>
        <end position="236"/>
    </location>
</feature>
<feature type="compositionally biased region" description="Pro residues" evidence="1">
    <location>
        <begin position="949"/>
        <end position="961"/>
    </location>
</feature>
<feature type="compositionally biased region" description="Low complexity" evidence="1">
    <location>
        <begin position="199"/>
        <end position="208"/>
    </location>
</feature>
<dbReference type="PANTHER" id="PTHR12894:SF46">
    <property type="entry name" value="CNH DOMAIN-CONTAINING PROTEIN"/>
    <property type="match status" value="1"/>
</dbReference>
<feature type="compositionally biased region" description="Pro residues" evidence="1">
    <location>
        <begin position="1127"/>
        <end position="1138"/>
    </location>
</feature>
<protein>
    <recommendedName>
        <fullName evidence="2">CNH domain-containing protein</fullName>
    </recommendedName>
</protein>
<dbReference type="InterPro" id="IPR032914">
    <property type="entry name" value="Vam6/VPS39/TRAP1"/>
</dbReference>
<dbReference type="GO" id="GO:0006914">
    <property type="term" value="P:autophagy"/>
    <property type="evidence" value="ECO:0007669"/>
    <property type="project" value="TreeGrafter"/>
</dbReference>
<sequence>METRCGVRLLAALYTFQGEGAVTALDTFGPNIYVGFESGTVQKLKIKRDSSGQIHTNLLLSASTGKKHKVKSVYHSDEDPLLFVLSHRRLVVLSSDDLSLLREIAVDVSAFTVSITDTSLEVLHQRHRAKQQQQQPVGSGSVTPSASAAASPKGSNLAPGPRPAESPRPTSVDPRDSPAAEPELRRMRSARGTSTRSMASPNAPPAAADSGRTSPVGMPPAAGATTDAATDDAAATSMSPRSPSKAAGAASSDAPKIHRVCCCLRDERRVVVYEFTYDRNLRPRKQARAAAQSMNPEGGVGDASFMSASASAVLPAASAFGIPPNGRLSRLSKEFLFPERVLSAVECNGVLCVGMAREYSVVSIVDGDAKSLLGLNGEEPALAYFDHEAYLRLNNVLLVTPIRTMPTSSKQALRRTIPFEHRPSAFTVRHGLVFAFAKDGCEVYSTYDDDVIQRVPVEDARFVSDRSFKDMIVCASRKHLWLVFLYDLRSRLLEMVSRYRVDDAHDLLLRSGDAPRLEAELKVASGFAHLKHGAPAEAMGYFSSLVDVREVLRYVPGLRPPVFLPPSTTASGGGGERAAIEAAVCQRVPGTHVDDAAVKDFLNHAQHPALAAALGPPESAESEEDFWVAWRVHQLHDPEIVTLEDTWTAYFAGLPEVAADGSAASPTAATSTASVPPESPAAGASVCRSWHGRPVTKAQCLRAMGVDLRRCLTEWLEARLLADAATGGADSEAMRMRPSERRAAEYAYLVLALDARDSVRIDRLLSVIEPRCLQVRDVLGVLVTRRHYRVLCGILRRTAGFEAAADAVYAAYVSQSATLERTSRFGVALTNAAALDAVLGPGAAERLSAARRGQPLDLSKGAPVWPGPASGSRHPLLFCPPGRFAVGTGRGVLTPPMSPHGGASAALGTDGATIVVQPPALTMPAAVVETVADAPAASSEKPATQHVDPQPPAVTAAPPPASSAAEQPVADSPPAVPSPTPAAAADEQGGGEGNKDSVSPPRNPSGSPNASGSPWVDVSPTPQAHGDADAFDGAAAASNEGTTATVPSAEERDAAEDGLRESDAAGDAAHDEPAGEPADAAGMGGGAVAQGERDGEGEVREPSTPPAPSPHVADAAAAAGDDDPGLVTPPPPELPAEPLPEADGEAPPAEKEQPASVPAQEPAGTNESNETALDVSEEAVDQPAHGDAALADDSLENTDVPVPAEPAPATTATMDPPAPLCPAATAAAADVSLVGTPPDTALAKKPSPALGTPAHEPQRSVASETTTALPPDHPFFIAAELARVSHVAHALSRDPSLLHATGADGATALHVALAASVAGPTALPPLGDVLTTATYLVSRGADVAAANHAGMPAAVVPLSRLRDTLEGASDDPATFVTDKKGWLPIEDAARIVGAVAAGAEARHPLPM</sequence>
<organism evidence="3">
    <name type="scientific">Neobodo designis</name>
    <name type="common">Flagellated protozoan</name>
    <name type="synonym">Bodo designis</name>
    <dbReference type="NCBI Taxonomy" id="312471"/>
    <lineage>
        <taxon>Eukaryota</taxon>
        <taxon>Discoba</taxon>
        <taxon>Euglenozoa</taxon>
        <taxon>Kinetoplastea</taxon>
        <taxon>Metakinetoplastina</taxon>
        <taxon>Neobodonida</taxon>
        <taxon>Neobodo</taxon>
    </lineage>
</organism>
<evidence type="ECO:0000256" key="1">
    <source>
        <dbReference type="SAM" id="MobiDB-lite"/>
    </source>
</evidence>
<feature type="region of interest" description="Disordered" evidence="1">
    <location>
        <begin position="124"/>
        <end position="251"/>
    </location>
</feature>
<dbReference type="GO" id="GO:0016020">
    <property type="term" value="C:membrane"/>
    <property type="evidence" value="ECO:0007669"/>
    <property type="project" value="TreeGrafter"/>
</dbReference>
<feature type="compositionally biased region" description="Low complexity" evidence="1">
    <location>
        <begin position="131"/>
        <end position="155"/>
    </location>
</feature>
<dbReference type="PANTHER" id="PTHR12894">
    <property type="entry name" value="CNH DOMAIN CONTAINING"/>
    <property type="match status" value="1"/>
</dbReference>
<feature type="compositionally biased region" description="Basic and acidic residues" evidence="1">
    <location>
        <begin position="1091"/>
        <end position="1101"/>
    </location>
</feature>
<gene>
    <name evidence="3" type="ORF">NDES1114_LOCUS31547</name>
</gene>
<feature type="compositionally biased region" description="Basic and acidic residues" evidence="1">
    <location>
        <begin position="1049"/>
        <end position="1073"/>
    </location>
</feature>
<feature type="region of interest" description="Disordered" evidence="1">
    <location>
        <begin position="933"/>
        <end position="1218"/>
    </location>
</feature>
<feature type="compositionally biased region" description="Low complexity" evidence="1">
    <location>
        <begin position="1110"/>
        <end position="1119"/>
    </location>
</feature>
<name>A0A7S1QUM2_NEODS</name>
<dbReference type="GO" id="GO:0034058">
    <property type="term" value="P:endosomal vesicle fusion"/>
    <property type="evidence" value="ECO:0007669"/>
    <property type="project" value="TreeGrafter"/>
</dbReference>
<dbReference type="GO" id="GO:0005737">
    <property type="term" value="C:cytoplasm"/>
    <property type="evidence" value="ECO:0007669"/>
    <property type="project" value="TreeGrafter"/>
</dbReference>
<accession>A0A7S1QUM2</accession>
<feature type="compositionally biased region" description="Low complexity" evidence="1">
    <location>
        <begin position="962"/>
        <end position="973"/>
    </location>
</feature>
<proteinExistence type="predicted"/>
<feature type="compositionally biased region" description="Low complexity" evidence="1">
    <location>
        <begin position="1198"/>
        <end position="1218"/>
    </location>
</feature>
<dbReference type="InterPro" id="IPR001180">
    <property type="entry name" value="CNH_dom"/>
</dbReference>
<dbReference type="PROSITE" id="PS50219">
    <property type="entry name" value="CNH"/>
    <property type="match status" value="1"/>
</dbReference>
<reference evidence="3" key="1">
    <citation type="submission" date="2021-01" db="EMBL/GenBank/DDBJ databases">
        <authorList>
            <person name="Corre E."/>
            <person name="Pelletier E."/>
            <person name="Niang G."/>
            <person name="Scheremetjew M."/>
            <person name="Finn R."/>
            <person name="Kale V."/>
            <person name="Holt S."/>
            <person name="Cochrane G."/>
            <person name="Meng A."/>
            <person name="Brown T."/>
            <person name="Cohen L."/>
        </authorList>
    </citation>
    <scope>NUCLEOTIDE SEQUENCE</scope>
    <source>
        <strain evidence="3">CCAP 1951/1</strain>
    </source>
</reference>
<evidence type="ECO:0000313" key="3">
    <source>
        <dbReference type="EMBL" id="CAD9148563.1"/>
    </source>
</evidence>
<feature type="domain" description="CNH" evidence="2">
    <location>
        <begin position="19"/>
        <end position="470"/>
    </location>
</feature>
<evidence type="ECO:0000259" key="2">
    <source>
        <dbReference type="PROSITE" id="PS50219"/>
    </source>
</evidence>
<feature type="compositionally biased region" description="Basic and acidic residues" evidence="1">
    <location>
        <begin position="173"/>
        <end position="186"/>
    </location>
</feature>
<feature type="region of interest" description="Disordered" evidence="1">
    <location>
        <begin position="1237"/>
        <end position="1267"/>
    </location>
</feature>